<evidence type="ECO:0000313" key="2">
    <source>
        <dbReference type="Proteomes" id="UP000728032"/>
    </source>
</evidence>
<dbReference type="EMBL" id="CAJPVJ010002915">
    <property type="protein sequence ID" value="CAG2166965.1"/>
    <property type="molecule type" value="Genomic_DNA"/>
</dbReference>
<accession>A0A7R9LU32</accession>
<sequence length="185" mass="21191">MLNVLTSCTLTTGLLVRHMNAIPGAPQYTGQAYECLRKLDPDINECLTKSYEYWHEPDQSISISDDCCAKWDYIECSVNFLGAVNKSEHKCNESESNQLRQWFHKLEIFFANNSCSQYPKDSTFCLIPTLHNILITADKPPALNHENDLDEIDKSLNIFRTLNAMTTPTIAQSAYYQPHQMIQIH</sequence>
<reference evidence="1" key="1">
    <citation type="submission" date="2020-11" db="EMBL/GenBank/DDBJ databases">
        <authorList>
            <person name="Tran Van P."/>
        </authorList>
    </citation>
    <scope>NUCLEOTIDE SEQUENCE</scope>
</reference>
<organism evidence="1">
    <name type="scientific">Oppiella nova</name>
    <dbReference type="NCBI Taxonomy" id="334625"/>
    <lineage>
        <taxon>Eukaryota</taxon>
        <taxon>Metazoa</taxon>
        <taxon>Ecdysozoa</taxon>
        <taxon>Arthropoda</taxon>
        <taxon>Chelicerata</taxon>
        <taxon>Arachnida</taxon>
        <taxon>Acari</taxon>
        <taxon>Acariformes</taxon>
        <taxon>Sarcoptiformes</taxon>
        <taxon>Oribatida</taxon>
        <taxon>Brachypylina</taxon>
        <taxon>Oppioidea</taxon>
        <taxon>Oppiidae</taxon>
        <taxon>Oppiella</taxon>
    </lineage>
</organism>
<dbReference type="Proteomes" id="UP000728032">
    <property type="component" value="Unassembled WGS sequence"/>
</dbReference>
<proteinExistence type="predicted"/>
<gene>
    <name evidence="1" type="ORF">ONB1V03_LOCUS6480</name>
</gene>
<protein>
    <submittedName>
        <fullName evidence="1">Uncharacterized protein</fullName>
    </submittedName>
</protein>
<name>A0A7R9LU32_9ACAR</name>
<keyword evidence="2" id="KW-1185">Reference proteome</keyword>
<dbReference type="AlphaFoldDB" id="A0A7R9LU32"/>
<dbReference type="EMBL" id="OC917740">
    <property type="protein sequence ID" value="CAD7647881.1"/>
    <property type="molecule type" value="Genomic_DNA"/>
</dbReference>
<evidence type="ECO:0000313" key="1">
    <source>
        <dbReference type="EMBL" id="CAD7647881.1"/>
    </source>
</evidence>